<dbReference type="eggNOG" id="COG2204">
    <property type="taxonomic scope" value="Bacteria"/>
</dbReference>
<keyword evidence="1" id="KW-0547">Nucleotide-binding</keyword>
<keyword evidence="4" id="KW-0238">DNA-binding</keyword>
<dbReference type="SUPFAM" id="SSF52172">
    <property type="entry name" value="CheY-like"/>
    <property type="match status" value="1"/>
</dbReference>
<gene>
    <name evidence="7" type="ordered locus">AciX9_2464</name>
</gene>
<dbReference type="CDD" id="cd00009">
    <property type="entry name" value="AAA"/>
    <property type="match status" value="1"/>
</dbReference>
<dbReference type="FunFam" id="3.40.50.300:FF:000006">
    <property type="entry name" value="DNA-binding transcriptional regulator NtrC"/>
    <property type="match status" value="1"/>
</dbReference>
<dbReference type="SMART" id="SM00382">
    <property type="entry name" value="AAA"/>
    <property type="match status" value="1"/>
</dbReference>
<evidence type="ECO:0000256" key="2">
    <source>
        <dbReference type="ARBA" id="ARBA00022840"/>
    </source>
</evidence>
<dbReference type="Proteomes" id="UP000000343">
    <property type="component" value="Chromosome"/>
</dbReference>
<dbReference type="InterPro" id="IPR009057">
    <property type="entry name" value="Homeodomain-like_sf"/>
</dbReference>
<dbReference type="PROSITE" id="PS00676">
    <property type="entry name" value="SIGMA54_INTERACT_2"/>
    <property type="match status" value="1"/>
</dbReference>
<keyword evidence="2" id="KW-0067">ATP-binding</keyword>
<evidence type="ECO:0000256" key="5">
    <source>
        <dbReference type="ARBA" id="ARBA00023163"/>
    </source>
</evidence>
<dbReference type="KEGG" id="acm:AciX9_2464"/>
<dbReference type="SUPFAM" id="SSF52540">
    <property type="entry name" value="P-loop containing nucleoside triphosphate hydrolases"/>
    <property type="match status" value="1"/>
</dbReference>
<keyword evidence="5" id="KW-0804">Transcription</keyword>
<proteinExistence type="predicted"/>
<dbReference type="AlphaFoldDB" id="E8X5F0"/>
<dbReference type="PaxDb" id="1198114-AciX9_2464"/>
<dbReference type="PANTHER" id="PTHR32071">
    <property type="entry name" value="TRANSCRIPTIONAL REGULATORY PROTEIN"/>
    <property type="match status" value="1"/>
</dbReference>
<dbReference type="HOGENOM" id="CLU_000445_0_6_0"/>
<evidence type="ECO:0000256" key="3">
    <source>
        <dbReference type="ARBA" id="ARBA00023015"/>
    </source>
</evidence>
<evidence type="ECO:0000256" key="1">
    <source>
        <dbReference type="ARBA" id="ARBA00022741"/>
    </source>
</evidence>
<dbReference type="PROSITE" id="PS50045">
    <property type="entry name" value="SIGMA54_INTERACT_4"/>
    <property type="match status" value="1"/>
</dbReference>
<dbReference type="PROSITE" id="PS00688">
    <property type="entry name" value="SIGMA54_INTERACT_3"/>
    <property type="match status" value="1"/>
</dbReference>
<dbReference type="InterPro" id="IPR025943">
    <property type="entry name" value="Sigma_54_int_dom_ATP-bd_2"/>
</dbReference>
<dbReference type="Pfam" id="PF00158">
    <property type="entry name" value="Sigma54_activat"/>
    <property type="match status" value="1"/>
</dbReference>
<reference evidence="8" key="1">
    <citation type="submission" date="2011-01" db="EMBL/GenBank/DDBJ databases">
        <title>Complete sequence of chromosome of Acidobacterium sp. MP5ACTX9.</title>
        <authorList>
            <consortium name="US DOE Joint Genome Institute"/>
            <person name="Lucas S."/>
            <person name="Copeland A."/>
            <person name="Lapidus A."/>
            <person name="Cheng J.-F."/>
            <person name="Goodwin L."/>
            <person name="Pitluck S."/>
            <person name="Teshima H."/>
            <person name="Detter J.C."/>
            <person name="Han C."/>
            <person name="Tapia R."/>
            <person name="Land M."/>
            <person name="Hauser L."/>
            <person name="Kyrpides N."/>
            <person name="Ivanova N."/>
            <person name="Ovchinnikova G."/>
            <person name="Pagani I."/>
            <person name="Rawat S.R."/>
            <person name="Mannisto M."/>
            <person name="Haggblom M.M."/>
            <person name="Woyke T."/>
        </authorList>
    </citation>
    <scope>NUCLEOTIDE SEQUENCE [LARGE SCALE GENOMIC DNA]</scope>
    <source>
        <strain evidence="8">MP5ACTX9</strain>
    </source>
</reference>
<dbReference type="InterPro" id="IPR003593">
    <property type="entry name" value="AAA+_ATPase"/>
</dbReference>
<accession>E8X5F0</accession>
<name>E8X5F0_GRATM</name>
<protein>
    <submittedName>
        <fullName evidence="7">Sigma 54 interacting domain protein</fullName>
    </submittedName>
</protein>
<evidence type="ECO:0000313" key="8">
    <source>
        <dbReference type="Proteomes" id="UP000000343"/>
    </source>
</evidence>
<dbReference type="InterPro" id="IPR058031">
    <property type="entry name" value="AAA_lid_NorR"/>
</dbReference>
<keyword evidence="8" id="KW-1185">Reference proteome</keyword>
<dbReference type="SUPFAM" id="SSF46689">
    <property type="entry name" value="Homeodomain-like"/>
    <property type="match status" value="1"/>
</dbReference>
<dbReference type="EMBL" id="CP002480">
    <property type="protein sequence ID" value="ADW69497.1"/>
    <property type="molecule type" value="Genomic_DNA"/>
</dbReference>
<sequence length="468" mass="51809">MEMRALLLDFAIHPGERLEPALLAQAGLAVEVRESVVAPFGDLAQPGVALVVVNMGADSQPTEELFQWLKCNALRAAVLGVLPPDGHEALQRAAGAVDDFLLAPVHPEELRQRVLRLIGVAAPECARPEYECARELALRNVEGGDPAFLSVLARLVDFARVGAPVLIGGETGTGKELCARAIHLLSARRNGPFIPVECGSLPDHLFESEIFGHTRGAFTDAHKDQKGLVALAHNGTLFLDEVDSLSLVVQGKLLRLLQESTFRPLGADKFSRADIRIIAASNVSLKQRVEEKRFRSDLFFRLDVLRLHLPALRNRPSDIPLLARKFTDEFCDEYKQHRKRICPASLRLLQSWHWPGNVRELRNTMQRAVLHATGHEVLPCHLGFDSGQDTVEWSGESLLERSCNSLTADFRSSRARAIAAFEADFVQRLLEKHQGNITRAAREAGKERRAFGRLAQKYVSPVSRVGQN</sequence>
<dbReference type="STRING" id="1198114.AciX9_2464"/>
<dbReference type="InterPro" id="IPR011006">
    <property type="entry name" value="CheY-like_superfamily"/>
</dbReference>
<evidence type="ECO:0000259" key="6">
    <source>
        <dbReference type="PROSITE" id="PS50045"/>
    </source>
</evidence>
<organism evidence="8">
    <name type="scientific">Granulicella tundricola (strain ATCC BAA-1859 / DSM 23138 / MP5ACTX9)</name>
    <dbReference type="NCBI Taxonomy" id="1198114"/>
    <lineage>
        <taxon>Bacteria</taxon>
        <taxon>Pseudomonadati</taxon>
        <taxon>Acidobacteriota</taxon>
        <taxon>Terriglobia</taxon>
        <taxon>Terriglobales</taxon>
        <taxon>Acidobacteriaceae</taxon>
        <taxon>Granulicella</taxon>
    </lineage>
</organism>
<dbReference type="Pfam" id="PF25601">
    <property type="entry name" value="AAA_lid_14"/>
    <property type="match status" value="1"/>
</dbReference>
<dbReference type="GO" id="GO:0003677">
    <property type="term" value="F:DNA binding"/>
    <property type="evidence" value="ECO:0007669"/>
    <property type="project" value="UniProtKB-KW"/>
</dbReference>
<evidence type="ECO:0000256" key="4">
    <source>
        <dbReference type="ARBA" id="ARBA00023125"/>
    </source>
</evidence>
<dbReference type="Gene3D" id="1.10.10.60">
    <property type="entry name" value="Homeodomain-like"/>
    <property type="match status" value="1"/>
</dbReference>
<keyword evidence="3" id="KW-0805">Transcription regulation</keyword>
<dbReference type="PANTHER" id="PTHR32071:SF91">
    <property type="entry name" value="TUNGSTATE-RESPONSIVE TWO COMPONENT SIGMA54-DEPENDENT SIGNAL TRANSDUCTION SYSTEM RESPONSE REGULATOR FIS FAMILY"/>
    <property type="match status" value="1"/>
</dbReference>
<dbReference type="Gene3D" id="1.10.8.60">
    <property type="match status" value="1"/>
</dbReference>
<dbReference type="Gene3D" id="3.40.50.300">
    <property type="entry name" value="P-loop containing nucleotide triphosphate hydrolases"/>
    <property type="match status" value="1"/>
</dbReference>
<dbReference type="OrthoDB" id="9807827at2"/>
<dbReference type="GO" id="GO:0006355">
    <property type="term" value="P:regulation of DNA-templated transcription"/>
    <property type="evidence" value="ECO:0007669"/>
    <property type="project" value="InterPro"/>
</dbReference>
<dbReference type="InterPro" id="IPR025944">
    <property type="entry name" value="Sigma_54_int_dom_CS"/>
</dbReference>
<dbReference type="InterPro" id="IPR027417">
    <property type="entry name" value="P-loop_NTPase"/>
</dbReference>
<feature type="domain" description="Sigma-54 factor interaction" evidence="6">
    <location>
        <begin position="141"/>
        <end position="370"/>
    </location>
</feature>
<dbReference type="InterPro" id="IPR002078">
    <property type="entry name" value="Sigma_54_int"/>
</dbReference>
<evidence type="ECO:0000313" key="7">
    <source>
        <dbReference type="EMBL" id="ADW69497.1"/>
    </source>
</evidence>
<dbReference type="GO" id="GO:0005524">
    <property type="term" value="F:ATP binding"/>
    <property type="evidence" value="ECO:0007669"/>
    <property type="project" value="UniProtKB-KW"/>
</dbReference>